<evidence type="ECO:0000313" key="4">
    <source>
        <dbReference type="EMBL" id="WOK09007.1"/>
    </source>
</evidence>
<dbReference type="InterPro" id="IPR027385">
    <property type="entry name" value="Beta-barrel_OMP"/>
</dbReference>
<feature type="domain" description="Outer membrane protein beta-barrel" evidence="3">
    <location>
        <begin position="16"/>
        <end position="162"/>
    </location>
</feature>
<dbReference type="Proteomes" id="UP001302349">
    <property type="component" value="Chromosome"/>
</dbReference>
<evidence type="ECO:0000256" key="2">
    <source>
        <dbReference type="SAM" id="SignalP"/>
    </source>
</evidence>
<evidence type="ECO:0000313" key="5">
    <source>
        <dbReference type="Proteomes" id="UP001302349"/>
    </source>
</evidence>
<keyword evidence="1 2" id="KW-0732">Signal</keyword>
<feature type="chain" id="PRO_5045308693" evidence="2">
    <location>
        <begin position="21"/>
        <end position="164"/>
    </location>
</feature>
<gene>
    <name evidence="4" type="ORF">RT717_10210</name>
</gene>
<reference evidence="4 5" key="1">
    <citation type="journal article" date="2023" name="Microbiol. Resour. Announc.">
        <title>Complete Genome Sequence of Imperialibacter roseus strain P4T.</title>
        <authorList>
            <person name="Tizabi D.R."/>
            <person name="Bachvaroff T."/>
            <person name="Hill R.T."/>
        </authorList>
    </citation>
    <scope>NUCLEOTIDE SEQUENCE [LARGE SCALE GENOMIC DNA]</scope>
    <source>
        <strain evidence="4 5">P4T</strain>
    </source>
</reference>
<feature type="signal peptide" evidence="2">
    <location>
        <begin position="1"/>
        <end position="20"/>
    </location>
</feature>
<dbReference type="Pfam" id="PF13505">
    <property type="entry name" value="OMP_b-brl"/>
    <property type="match status" value="1"/>
</dbReference>
<dbReference type="EMBL" id="CP136051">
    <property type="protein sequence ID" value="WOK09007.1"/>
    <property type="molecule type" value="Genomic_DNA"/>
</dbReference>
<dbReference type="SUPFAM" id="SSF56925">
    <property type="entry name" value="OMPA-like"/>
    <property type="match status" value="1"/>
</dbReference>
<name>A0ABZ0IZ97_9BACT</name>
<sequence>MRKFIVLSFFVALCFLQAKAQDVSLKGGLGYAMQSEKMGVLLGARVGITPKIDLAGGFGLFFPDTYNNGNGTKVKSNIWMFDVDGHYNFTPGGAVKLYPLVGINFTTGKVKINDTKTTNTEVGLNMGGGLAYSFTSKIDGFFEIKYILGNADQGMLGFGVFYKL</sequence>
<dbReference type="InterPro" id="IPR011250">
    <property type="entry name" value="OMP/PagP_B-barrel"/>
</dbReference>
<proteinExistence type="predicted"/>
<organism evidence="4 5">
    <name type="scientific">Imperialibacter roseus</name>
    <dbReference type="NCBI Taxonomy" id="1324217"/>
    <lineage>
        <taxon>Bacteria</taxon>
        <taxon>Pseudomonadati</taxon>
        <taxon>Bacteroidota</taxon>
        <taxon>Cytophagia</taxon>
        <taxon>Cytophagales</taxon>
        <taxon>Flammeovirgaceae</taxon>
        <taxon>Imperialibacter</taxon>
    </lineage>
</organism>
<dbReference type="RefSeq" id="WP_317491634.1">
    <property type="nucleotide sequence ID" value="NZ_CP136051.1"/>
</dbReference>
<keyword evidence="5" id="KW-1185">Reference proteome</keyword>
<evidence type="ECO:0000256" key="1">
    <source>
        <dbReference type="ARBA" id="ARBA00022729"/>
    </source>
</evidence>
<evidence type="ECO:0000259" key="3">
    <source>
        <dbReference type="Pfam" id="PF13505"/>
    </source>
</evidence>
<dbReference type="Gene3D" id="2.40.160.20">
    <property type="match status" value="1"/>
</dbReference>
<accession>A0ABZ0IZ97</accession>
<protein>
    <submittedName>
        <fullName evidence="4">Outer membrane beta-barrel protein</fullName>
    </submittedName>
</protein>